<dbReference type="EMBL" id="CP117430">
    <property type="protein sequence ID" value="WLI16589.1"/>
    <property type="molecule type" value="Genomic_DNA"/>
</dbReference>
<sequence>MTTLRREDRQRAAAPYPSSKSSGSGATTIKAGRCRHKPGGDINTNTFTGCAVTDDELERGDKKAKGRVASRSSLYKKAAKLGITSTAEVHRVQVDALAAKQGYSSRQEADLAQRDERAAKQGYSSRQEAALAERDERAAKQGYSSRQEARLAEKDERAAKQGYSSRQEAEQAQLDERAAKQGYSSRQEAERAQWDERAAKQGYSSRQDAERARRDASAVLQLGPGVTGADLSRTQAAERALAADIAIDVREIRSVRMPFNSAPLMSPQLSSTSVRPIVNLLSMEHAWERD</sequence>
<feature type="compositionally biased region" description="Polar residues" evidence="1">
    <location>
        <begin position="18"/>
        <end position="27"/>
    </location>
</feature>
<feature type="compositionally biased region" description="Basic and acidic residues" evidence="1">
    <location>
        <begin position="147"/>
        <end position="159"/>
    </location>
</feature>
<evidence type="ECO:0000313" key="2">
    <source>
        <dbReference type="EMBL" id="WLI16589.1"/>
    </source>
</evidence>
<feature type="region of interest" description="Disordered" evidence="1">
    <location>
        <begin position="102"/>
        <end position="215"/>
    </location>
</feature>
<dbReference type="RefSeq" id="WP_305422257.1">
    <property type="nucleotide sequence ID" value="NZ_CP117430.1"/>
</dbReference>
<proteinExistence type="predicted"/>
<accession>A0ABY9GLQ1</accession>
<keyword evidence="3" id="KW-1185">Reference proteome</keyword>
<protein>
    <submittedName>
        <fullName evidence="2">Uncharacterized protein</fullName>
    </submittedName>
</protein>
<evidence type="ECO:0000256" key="1">
    <source>
        <dbReference type="SAM" id="MobiDB-lite"/>
    </source>
</evidence>
<feature type="compositionally biased region" description="Basic and acidic residues" evidence="1">
    <location>
        <begin position="187"/>
        <end position="199"/>
    </location>
</feature>
<name>A0ABY9GLQ1_9PSED</name>
<organism evidence="2 3">
    <name type="scientific">Pseudomonas wuhanensis</name>
    <dbReference type="NCBI Taxonomy" id="2954098"/>
    <lineage>
        <taxon>Bacteria</taxon>
        <taxon>Pseudomonadati</taxon>
        <taxon>Pseudomonadota</taxon>
        <taxon>Gammaproteobacteria</taxon>
        <taxon>Pseudomonadales</taxon>
        <taxon>Pseudomonadaceae</taxon>
        <taxon>Pseudomonas</taxon>
    </lineage>
</organism>
<feature type="compositionally biased region" description="Basic and acidic residues" evidence="1">
    <location>
        <begin position="1"/>
        <end position="11"/>
    </location>
</feature>
<evidence type="ECO:0000313" key="3">
    <source>
        <dbReference type="Proteomes" id="UP001230768"/>
    </source>
</evidence>
<reference evidence="2 3" key="1">
    <citation type="submission" date="2023-02" db="EMBL/GenBank/DDBJ databases">
        <title>Evolution of Hrp T3SS in non-pathogenic Pseudomonas fluorescens.</title>
        <authorList>
            <person name="Liao K."/>
            <person name="Wei H."/>
            <person name="Gu Y."/>
        </authorList>
    </citation>
    <scope>NUCLEOTIDE SEQUENCE [LARGE SCALE GENOMIC DNA]</scope>
    <source>
        <strain evidence="2 3">FP607</strain>
    </source>
</reference>
<dbReference type="Proteomes" id="UP001230768">
    <property type="component" value="Chromosome"/>
</dbReference>
<feature type="compositionally biased region" description="Basic and acidic residues" evidence="1">
    <location>
        <begin position="107"/>
        <end position="119"/>
    </location>
</feature>
<feature type="region of interest" description="Disordered" evidence="1">
    <location>
        <begin position="1"/>
        <end position="47"/>
    </location>
</feature>
<gene>
    <name evidence="2" type="ORF">PSH88_20230</name>
</gene>